<evidence type="ECO:0000256" key="2">
    <source>
        <dbReference type="ARBA" id="ARBA00022741"/>
    </source>
</evidence>
<evidence type="ECO:0000256" key="3">
    <source>
        <dbReference type="ARBA" id="ARBA00022777"/>
    </source>
</evidence>
<dbReference type="PANTHER" id="PTHR44329:SF288">
    <property type="entry name" value="MITOGEN-ACTIVATED PROTEIN KINASE KINASE KINASE 20"/>
    <property type="match status" value="1"/>
</dbReference>
<evidence type="ECO:0000256" key="4">
    <source>
        <dbReference type="ARBA" id="ARBA00022840"/>
    </source>
</evidence>
<gene>
    <name evidence="7" type="ORF">BGZ65_008833</name>
</gene>
<dbReference type="InterPro" id="IPR051681">
    <property type="entry name" value="Ser/Thr_Kinases-Pseudokinases"/>
</dbReference>
<evidence type="ECO:0000313" key="7">
    <source>
        <dbReference type="EMBL" id="KAF9947405.1"/>
    </source>
</evidence>
<comment type="caution">
    <text evidence="7">The sequence shown here is derived from an EMBL/GenBank/DDBJ whole genome shotgun (WGS) entry which is preliminary data.</text>
</comment>
<dbReference type="SUPFAM" id="SSF56112">
    <property type="entry name" value="Protein kinase-like (PK-like)"/>
    <property type="match status" value="1"/>
</dbReference>
<organism evidence="7 8">
    <name type="scientific">Modicella reniformis</name>
    <dbReference type="NCBI Taxonomy" id="1440133"/>
    <lineage>
        <taxon>Eukaryota</taxon>
        <taxon>Fungi</taxon>
        <taxon>Fungi incertae sedis</taxon>
        <taxon>Mucoromycota</taxon>
        <taxon>Mortierellomycotina</taxon>
        <taxon>Mortierellomycetes</taxon>
        <taxon>Mortierellales</taxon>
        <taxon>Mortierellaceae</taxon>
        <taxon>Modicella</taxon>
    </lineage>
</organism>
<accession>A0A9P6LX01</accession>
<feature type="region of interest" description="Disordered" evidence="5">
    <location>
        <begin position="479"/>
        <end position="502"/>
    </location>
</feature>
<keyword evidence="4" id="KW-0067">ATP-binding</keyword>
<dbReference type="GO" id="GO:0005524">
    <property type="term" value="F:ATP binding"/>
    <property type="evidence" value="ECO:0007669"/>
    <property type="project" value="UniProtKB-KW"/>
</dbReference>
<dbReference type="CDD" id="cd21037">
    <property type="entry name" value="MLKL_NTD"/>
    <property type="match status" value="1"/>
</dbReference>
<protein>
    <recommendedName>
        <fullName evidence="6">Protein kinase domain-containing protein</fullName>
    </recommendedName>
</protein>
<dbReference type="Gene3D" id="1.20.930.20">
    <property type="entry name" value="Adaptor protein Cbl, N-terminal domain"/>
    <property type="match status" value="1"/>
</dbReference>
<dbReference type="PROSITE" id="PS50011">
    <property type="entry name" value="PROTEIN_KINASE_DOM"/>
    <property type="match status" value="1"/>
</dbReference>
<dbReference type="Proteomes" id="UP000749646">
    <property type="component" value="Unassembled WGS sequence"/>
</dbReference>
<keyword evidence="1" id="KW-0808">Transferase</keyword>
<dbReference type="AlphaFoldDB" id="A0A9P6LX01"/>
<dbReference type="InterPro" id="IPR001245">
    <property type="entry name" value="Ser-Thr/Tyr_kinase_cat_dom"/>
</dbReference>
<evidence type="ECO:0000313" key="8">
    <source>
        <dbReference type="Proteomes" id="UP000749646"/>
    </source>
</evidence>
<keyword evidence="3" id="KW-0418">Kinase</keyword>
<reference evidence="7" key="1">
    <citation type="journal article" date="2020" name="Fungal Divers.">
        <title>Resolving the Mortierellaceae phylogeny through synthesis of multi-gene phylogenetics and phylogenomics.</title>
        <authorList>
            <person name="Vandepol N."/>
            <person name="Liber J."/>
            <person name="Desiro A."/>
            <person name="Na H."/>
            <person name="Kennedy M."/>
            <person name="Barry K."/>
            <person name="Grigoriev I.V."/>
            <person name="Miller A.N."/>
            <person name="O'Donnell K."/>
            <person name="Stajich J.E."/>
            <person name="Bonito G."/>
        </authorList>
    </citation>
    <scope>NUCLEOTIDE SEQUENCE</scope>
    <source>
        <strain evidence="7">MES-2147</strain>
    </source>
</reference>
<feature type="domain" description="Protein kinase" evidence="6">
    <location>
        <begin position="150"/>
        <end position="447"/>
    </location>
</feature>
<dbReference type="Gene3D" id="1.10.510.10">
    <property type="entry name" value="Transferase(Phosphotransferase) domain 1"/>
    <property type="match status" value="1"/>
</dbReference>
<evidence type="ECO:0000256" key="5">
    <source>
        <dbReference type="SAM" id="MobiDB-lite"/>
    </source>
</evidence>
<name>A0A9P6LX01_9FUNG</name>
<dbReference type="InterPro" id="IPR036537">
    <property type="entry name" value="Adaptor_Cbl_N_dom_sf"/>
</dbReference>
<keyword evidence="2" id="KW-0547">Nucleotide-binding</keyword>
<proteinExistence type="predicted"/>
<evidence type="ECO:0000256" key="1">
    <source>
        <dbReference type="ARBA" id="ARBA00022679"/>
    </source>
</evidence>
<dbReference type="InterPro" id="IPR059179">
    <property type="entry name" value="MLKL-like_MCAfunc"/>
</dbReference>
<dbReference type="GO" id="GO:0007166">
    <property type="term" value="P:cell surface receptor signaling pathway"/>
    <property type="evidence" value="ECO:0007669"/>
    <property type="project" value="InterPro"/>
</dbReference>
<dbReference type="Pfam" id="PF07714">
    <property type="entry name" value="PK_Tyr_Ser-Thr"/>
    <property type="match status" value="1"/>
</dbReference>
<dbReference type="OrthoDB" id="2314769at2759"/>
<dbReference type="PANTHER" id="PTHR44329">
    <property type="entry name" value="SERINE/THREONINE-PROTEIN KINASE TNNI3K-RELATED"/>
    <property type="match status" value="1"/>
</dbReference>
<dbReference type="GO" id="GO:0004674">
    <property type="term" value="F:protein serine/threonine kinase activity"/>
    <property type="evidence" value="ECO:0007669"/>
    <property type="project" value="TreeGrafter"/>
</dbReference>
<dbReference type="InterPro" id="IPR011009">
    <property type="entry name" value="Kinase-like_dom_sf"/>
</dbReference>
<keyword evidence="8" id="KW-1185">Reference proteome</keyword>
<dbReference type="PRINTS" id="PR00109">
    <property type="entry name" value="TYRKINASE"/>
</dbReference>
<sequence>MVDFGLFTGAIQLALVINEIARAAQSNKVSCMAMNHRIQIANEIIKVAFDQHKANPKSVVISESAFKLYFQLLERMRDFVVEISKRKTFSKLFYALRFRDEFDTLLRDFDSCVLDLNLGIALRTQAQLETDRNALEEDMVELRTFRKELQSGVECLGGQLMGIRQMISQNRPMDDILAMVEIDYRQIVDITPPETRRGRTFPVHKRSWLAQEVAEKPLGFFGSKDMLDMLKSEIAILKKLDRCNYITKFMGVTNKNNHISIIMEWLPGGDLASALSKGELEWEDKLYVAADIARGLHFLHEVGIIHKTLRAKNIMLTRFGQAKITNFRQSRLESAQTRPMSDPFSFVRWLAPEKMTSREVRYGAECDIFSFGMLLFEIAANKIPFIRYTDRELPELIVLKPLYETIPDGTPLEFGQIMSACWSHDPRIRPTVSQVLLVLRDACQKLRNGKDKFGGLPTSMKNNAPLFAIMPATPMSSQSQAYPISPPVTPVSARTGGMLTPE</sequence>
<feature type="non-terminal residue" evidence="7">
    <location>
        <position position="1"/>
    </location>
</feature>
<dbReference type="InterPro" id="IPR000719">
    <property type="entry name" value="Prot_kinase_dom"/>
</dbReference>
<dbReference type="EMBL" id="JAAAHW010007574">
    <property type="protein sequence ID" value="KAF9947405.1"/>
    <property type="molecule type" value="Genomic_DNA"/>
</dbReference>
<evidence type="ECO:0000259" key="6">
    <source>
        <dbReference type="PROSITE" id="PS50011"/>
    </source>
</evidence>